<dbReference type="Proteomes" id="UP001732700">
    <property type="component" value="Chromosome 5A"/>
</dbReference>
<evidence type="ECO:0000313" key="2">
    <source>
        <dbReference type="Proteomes" id="UP001732700"/>
    </source>
</evidence>
<organism evidence="1 2">
    <name type="scientific">Avena sativa</name>
    <name type="common">Oat</name>
    <dbReference type="NCBI Taxonomy" id="4498"/>
    <lineage>
        <taxon>Eukaryota</taxon>
        <taxon>Viridiplantae</taxon>
        <taxon>Streptophyta</taxon>
        <taxon>Embryophyta</taxon>
        <taxon>Tracheophyta</taxon>
        <taxon>Spermatophyta</taxon>
        <taxon>Magnoliopsida</taxon>
        <taxon>Liliopsida</taxon>
        <taxon>Poales</taxon>
        <taxon>Poaceae</taxon>
        <taxon>BOP clade</taxon>
        <taxon>Pooideae</taxon>
        <taxon>Poodae</taxon>
        <taxon>Poeae</taxon>
        <taxon>Poeae Chloroplast Group 1 (Aveneae type)</taxon>
        <taxon>Aveninae</taxon>
        <taxon>Avena</taxon>
    </lineage>
</organism>
<evidence type="ECO:0000313" key="1">
    <source>
        <dbReference type="EnsemblPlants" id="AVESA.00010b.r2.5AG0819340.1.CDS"/>
    </source>
</evidence>
<dbReference type="EnsemblPlants" id="AVESA.00010b.r2.5AG0819340.1">
    <property type="protein sequence ID" value="AVESA.00010b.r2.5AG0819340.1.CDS"/>
    <property type="gene ID" value="AVESA.00010b.r2.5AG0819340"/>
</dbReference>
<keyword evidence="2" id="KW-1185">Reference proteome</keyword>
<reference evidence="1" key="2">
    <citation type="submission" date="2025-09" db="UniProtKB">
        <authorList>
            <consortium name="EnsemblPlants"/>
        </authorList>
    </citation>
    <scope>IDENTIFICATION</scope>
</reference>
<reference evidence="1" key="1">
    <citation type="submission" date="2021-05" db="EMBL/GenBank/DDBJ databases">
        <authorList>
            <person name="Scholz U."/>
            <person name="Mascher M."/>
            <person name="Fiebig A."/>
        </authorList>
    </citation>
    <scope>NUCLEOTIDE SEQUENCE [LARGE SCALE GENOMIC DNA]</scope>
</reference>
<protein>
    <submittedName>
        <fullName evidence="1">Uncharacterized protein</fullName>
    </submittedName>
</protein>
<name>A0ACD5XMP8_AVESA</name>
<sequence length="215" mass="24073">MDMDAFERLQAESRLQDALMRLEEAEGTDEDEEEGGAEEELACPFCGEEFDGVGLCLHIDDEHHVQTKAGVCPICTDRVGIDLVGHMTLQHPSFFKGRWRSRRVSSGSHSSTYSALKKDAAHIQYRYGGSSRAPSFNTVPDPLLSSFVGSFIDEDLPKDAQEEFLDQVIEKSESSEQKAAESVEEPLLPEVKEERTRRSQFVQGLVLSLMFDEIL</sequence>
<accession>A0ACD5XMP8</accession>
<proteinExistence type="predicted"/>